<keyword evidence="2" id="KW-1185">Reference proteome</keyword>
<dbReference type="RefSeq" id="WP_051210624.1">
    <property type="nucleotide sequence ID" value="NZ_CP015108.1"/>
</dbReference>
<evidence type="ECO:0000313" key="1">
    <source>
        <dbReference type="EMBL" id="ARF12991.1"/>
    </source>
</evidence>
<accession>A0ABN4YRI1</accession>
<organism evidence="1 2">
    <name type="scientific">Sporosarcina ureae</name>
    <dbReference type="NCBI Taxonomy" id="1571"/>
    <lineage>
        <taxon>Bacteria</taxon>
        <taxon>Bacillati</taxon>
        <taxon>Bacillota</taxon>
        <taxon>Bacilli</taxon>
        <taxon>Bacillales</taxon>
        <taxon>Caryophanaceae</taxon>
        <taxon>Sporosarcina</taxon>
    </lineage>
</organism>
<protein>
    <submittedName>
        <fullName evidence="1">Uncharacterized protein</fullName>
    </submittedName>
</protein>
<sequence length="113" mass="13272">MTFKDEKYLHIYAQHFPHDGAVIVGNKLALLELRRAIDEALKKRESERYLTASDGEGYEAYIFRIEDDERELFESLEMPYITQYCDVNSHIYFVNGGKENKPPNPIGILWEKE</sequence>
<reference evidence="1 2" key="1">
    <citation type="submission" date="2016-04" db="EMBL/GenBank/DDBJ databases">
        <title>Comparative Genomics and Epigenetics of Sporosarcina ureae.</title>
        <authorList>
            <person name="Oliver A.S."/>
            <person name="Cooper K.K."/>
        </authorList>
    </citation>
    <scope>NUCLEOTIDE SEQUENCE [LARGE SCALE GENOMIC DNA]</scope>
    <source>
        <strain evidence="1 2">S204</strain>
    </source>
</reference>
<name>A0ABN4YRI1_SPOUR</name>
<dbReference type="Proteomes" id="UP000192486">
    <property type="component" value="Chromosome"/>
</dbReference>
<gene>
    <name evidence="1" type="ORF">SporoS204_01650</name>
</gene>
<proteinExistence type="predicted"/>
<dbReference type="EMBL" id="CP015108">
    <property type="protein sequence ID" value="ARF12991.1"/>
    <property type="molecule type" value="Genomic_DNA"/>
</dbReference>
<evidence type="ECO:0000313" key="2">
    <source>
        <dbReference type="Proteomes" id="UP000192486"/>
    </source>
</evidence>